<name>A0A6G1F205_9ORYZ</name>
<evidence type="ECO:0000313" key="3">
    <source>
        <dbReference type="Proteomes" id="UP000479710"/>
    </source>
</evidence>
<protein>
    <recommendedName>
        <fullName evidence="4">SMP domain-containing protein</fullName>
    </recommendedName>
</protein>
<reference evidence="2 3" key="1">
    <citation type="submission" date="2019-11" db="EMBL/GenBank/DDBJ databases">
        <title>Whole genome sequence of Oryza granulata.</title>
        <authorList>
            <person name="Li W."/>
        </authorList>
    </citation>
    <scope>NUCLEOTIDE SEQUENCE [LARGE SCALE GENOMIC DNA]</scope>
    <source>
        <strain evidence="3">cv. Menghai</strain>
        <tissue evidence="2">Leaf</tissue>
    </source>
</reference>
<dbReference type="EMBL" id="SPHZ02000002">
    <property type="protein sequence ID" value="KAF0930869.1"/>
    <property type="molecule type" value="Genomic_DNA"/>
</dbReference>
<evidence type="ECO:0008006" key="4">
    <source>
        <dbReference type="Google" id="ProtNLM"/>
    </source>
</evidence>
<comment type="caution">
    <text evidence="2">The sequence shown here is derived from an EMBL/GenBank/DDBJ whole genome shotgun (WGS) entry which is preliminary data.</text>
</comment>
<feature type="compositionally biased region" description="Low complexity" evidence="1">
    <location>
        <begin position="9"/>
        <end position="24"/>
    </location>
</feature>
<feature type="region of interest" description="Disordered" evidence="1">
    <location>
        <begin position="1"/>
        <end position="87"/>
    </location>
</feature>
<sequence length="87" mass="8791">MVDADASNSDAAEGIQSAAAASVARGESFTGAGHGAAADATSFQDAPDAASVEDATGNANRQDDASSAGNQRQQRRHRLGRPLTSIY</sequence>
<evidence type="ECO:0000313" key="2">
    <source>
        <dbReference type="EMBL" id="KAF0930869.1"/>
    </source>
</evidence>
<proteinExistence type="predicted"/>
<feature type="compositionally biased region" description="Polar residues" evidence="1">
    <location>
        <begin position="57"/>
        <end position="72"/>
    </location>
</feature>
<dbReference type="Proteomes" id="UP000479710">
    <property type="component" value="Unassembled WGS sequence"/>
</dbReference>
<accession>A0A6G1F205</accession>
<organism evidence="2 3">
    <name type="scientific">Oryza meyeriana var. granulata</name>
    <dbReference type="NCBI Taxonomy" id="110450"/>
    <lineage>
        <taxon>Eukaryota</taxon>
        <taxon>Viridiplantae</taxon>
        <taxon>Streptophyta</taxon>
        <taxon>Embryophyta</taxon>
        <taxon>Tracheophyta</taxon>
        <taxon>Spermatophyta</taxon>
        <taxon>Magnoliopsida</taxon>
        <taxon>Liliopsida</taxon>
        <taxon>Poales</taxon>
        <taxon>Poaceae</taxon>
        <taxon>BOP clade</taxon>
        <taxon>Oryzoideae</taxon>
        <taxon>Oryzeae</taxon>
        <taxon>Oryzinae</taxon>
        <taxon>Oryza</taxon>
        <taxon>Oryza meyeriana</taxon>
    </lineage>
</organism>
<dbReference type="AlphaFoldDB" id="A0A6G1F205"/>
<gene>
    <name evidence="2" type="ORF">E2562_036123</name>
</gene>
<evidence type="ECO:0000256" key="1">
    <source>
        <dbReference type="SAM" id="MobiDB-lite"/>
    </source>
</evidence>
<keyword evidence="3" id="KW-1185">Reference proteome</keyword>